<dbReference type="InterPro" id="IPR037516">
    <property type="entry name" value="Tripartite_DENN"/>
</dbReference>
<evidence type="ECO:0000259" key="3">
    <source>
        <dbReference type="PROSITE" id="PS50211"/>
    </source>
</evidence>
<dbReference type="InterPro" id="IPR043153">
    <property type="entry name" value="DENN_C"/>
</dbReference>
<dbReference type="PANTHER" id="PTHR31017">
    <property type="entry name" value="LATE SECRETORY PATHWAY PROTEIN AVL9-RELATED"/>
    <property type="match status" value="1"/>
</dbReference>
<dbReference type="InterPro" id="IPR018307">
    <property type="entry name" value="ABL9/DENND6_dom"/>
</dbReference>
<reference evidence="4 5" key="1">
    <citation type="submission" date="2009-08" db="EMBL/GenBank/DDBJ databases">
        <title>The Genome Sequence of Spizellomyces punctatus strain DAOM BR117.</title>
        <authorList>
            <consortium name="The Broad Institute Genome Sequencing Platform"/>
            <person name="Russ C."/>
            <person name="Cuomo C."/>
            <person name="Shea T."/>
            <person name="Young S.K."/>
            <person name="Zeng Q."/>
            <person name="Koehrsen M."/>
            <person name="Haas B."/>
            <person name="Borodovsky M."/>
            <person name="Guigo R."/>
            <person name="Alvarado L."/>
            <person name="Berlin A."/>
            <person name="Bochicchio J."/>
            <person name="Borenstein D."/>
            <person name="Chapman S."/>
            <person name="Chen Z."/>
            <person name="Engels R."/>
            <person name="Freedman E."/>
            <person name="Gellesch M."/>
            <person name="Goldberg J."/>
            <person name="Griggs A."/>
            <person name="Gujja S."/>
            <person name="Heiman D."/>
            <person name="Hepburn T."/>
            <person name="Howarth C."/>
            <person name="Jen D."/>
            <person name="Larson L."/>
            <person name="Lewis B."/>
            <person name="Mehta T."/>
            <person name="Park D."/>
            <person name="Pearson M."/>
            <person name="Roberts A."/>
            <person name="Saif S."/>
            <person name="Shenoy N."/>
            <person name="Sisk P."/>
            <person name="Stolte C."/>
            <person name="Sykes S."/>
            <person name="Thomson T."/>
            <person name="Walk T."/>
            <person name="White J."/>
            <person name="Yandava C."/>
            <person name="Burger G."/>
            <person name="Gray M.W."/>
            <person name="Holland P.W.H."/>
            <person name="King N."/>
            <person name="Lang F.B.F."/>
            <person name="Roger A.J."/>
            <person name="Ruiz-Trillo I."/>
            <person name="Lander E."/>
            <person name="Nusbaum C."/>
        </authorList>
    </citation>
    <scope>NUCLEOTIDE SEQUENCE [LARGE SCALE GENOMIC DNA]</scope>
    <source>
        <strain evidence="4 5">DAOM BR117</strain>
    </source>
</reference>
<name>A0A0L0HSE0_SPIPD</name>
<dbReference type="OMA" id="IRTQFRV"/>
<dbReference type="GeneID" id="27684906"/>
<dbReference type="RefSeq" id="XP_016611808.1">
    <property type="nucleotide sequence ID" value="XM_016749553.1"/>
</dbReference>
<dbReference type="EMBL" id="KQ257451">
    <property type="protein sequence ID" value="KND03769.1"/>
    <property type="molecule type" value="Genomic_DNA"/>
</dbReference>
<feature type="region of interest" description="Disordered" evidence="2">
    <location>
        <begin position="572"/>
        <end position="615"/>
    </location>
</feature>
<dbReference type="Proteomes" id="UP000053201">
    <property type="component" value="Unassembled WGS sequence"/>
</dbReference>
<dbReference type="InParanoid" id="A0A0L0HSE0"/>
<dbReference type="GO" id="GO:0005737">
    <property type="term" value="C:cytoplasm"/>
    <property type="evidence" value="ECO:0007669"/>
    <property type="project" value="TreeGrafter"/>
</dbReference>
<dbReference type="Pfam" id="PF09794">
    <property type="entry name" value="Avl9"/>
    <property type="match status" value="1"/>
</dbReference>
<dbReference type="InterPro" id="IPR051731">
    <property type="entry name" value="DENND11/AVL9_GEFs"/>
</dbReference>
<evidence type="ECO:0000256" key="1">
    <source>
        <dbReference type="ARBA" id="ARBA00038178"/>
    </source>
</evidence>
<evidence type="ECO:0000313" key="5">
    <source>
        <dbReference type="Proteomes" id="UP000053201"/>
    </source>
</evidence>
<dbReference type="PANTHER" id="PTHR31017:SF1">
    <property type="entry name" value="LATE SECRETORY PATHWAY PROTEIN AVL9 HOMOLOG"/>
    <property type="match status" value="1"/>
</dbReference>
<feature type="region of interest" description="Disordered" evidence="2">
    <location>
        <begin position="1"/>
        <end position="37"/>
    </location>
</feature>
<sequence length="615" mass="68083">MEPETKSENATIDEEAPKDGDASLSQESASSTEPQPQKSRIILHVLCVAFHHRNGPQVEFAFPPFPPLPGSNPSEDNKLLREDTSVALPEEWSFLPFLCLPDGAHATDEEFIYFHLPPVPEWKSYPQSTLFGLACYRQMPASELINKTVDVTRSTVQKAVVVLATQPVLGSVRSKLGLVTRAFFEQKDFSKLEILETLYNSLAVSVSGYIPDSTLYMGISLRELVNKFKQKTLQLFKLLFLEKRILFFGSKVERLSAYQYSLVSLIPELLRGLRDAGAPSLGRGPEGKDDPTKKMYGVSSDQQGGLLRQWMPLPIFGESAFFQPYIPLQQMDVLMSSDTKSYLVGTSNAIFLHHKGCAVDAIANVDTGTLELMNPALNPLISLTTPDKKFIDDITKSVVATWSPEDDMSMNQQLSFEGSDDDIRARFELYLLTLLASVKTAQTAAISVDPAIRGKDFLADFNPAWVKAWQSTIHYTKWLAIIGGELPDNPNISPAHPCQGASTFGILQTSFAARLSELGRNLSPIQQNINKAVETSLTKAMDTVTDPAQQQRLQATTSQIFANVSSFLNQKRKDWSVSPPSTGRTTPDIATGESQEHDWEDVDINEDAKKQESKG</sequence>
<dbReference type="PROSITE" id="PS50211">
    <property type="entry name" value="DENN"/>
    <property type="match status" value="1"/>
</dbReference>
<dbReference type="OrthoDB" id="192887at2759"/>
<organism evidence="4 5">
    <name type="scientific">Spizellomyces punctatus (strain DAOM BR117)</name>
    <dbReference type="NCBI Taxonomy" id="645134"/>
    <lineage>
        <taxon>Eukaryota</taxon>
        <taxon>Fungi</taxon>
        <taxon>Fungi incertae sedis</taxon>
        <taxon>Chytridiomycota</taxon>
        <taxon>Chytridiomycota incertae sedis</taxon>
        <taxon>Chytridiomycetes</taxon>
        <taxon>Spizellomycetales</taxon>
        <taxon>Spizellomycetaceae</taxon>
        <taxon>Spizellomyces</taxon>
    </lineage>
</organism>
<dbReference type="Gene3D" id="3.40.50.11500">
    <property type="match status" value="1"/>
</dbReference>
<evidence type="ECO:0000256" key="2">
    <source>
        <dbReference type="SAM" id="MobiDB-lite"/>
    </source>
</evidence>
<gene>
    <name evidence="4" type="ORF">SPPG_01226</name>
</gene>
<keyword evidence="5" id="KW-1185">Reference proteome</keyword>
<evidence type="ECO:0000313" key="4">
    <source>
        <dbReference type="EMBL" id="KND03769.1"/>
    </source>
</evidence>
<feature type="domain" description="UDENN" evidence="3">
    <location>
        <begin position="43"/>
        <end position="498"/>
    </location>
</feature>
<protein>
    <recommendedName>
        <fullName evidence="3">UDENN domain-containing protein</fullName>
    </recommendedName>
</protein>
<dbReference type="FunCoup" id="A0A0L0HSE0">
    <property type="interactions" value="369"/>
</dbReference>
<feature type="compositionally biased region" description="Polar residues" evidence="2">
    <location>
        <begin position="23"/>
        <end position="37"/>
    </location>
</feature>
<proteinExistence type="inferred from homology"/>
<dbReference type="eggNOG" id="KOG3823">
    <property type="taxonomic scope" value="Eukaryota"/>
</dbReference>
<comment type="similarity">
    <text evidence="1">Belongs to the AVL9 family.</text>
</comment>
<accession>A0A0L0HSE0</accession>
<dbReference type="AlphaFoldDB" id="A0A0L0HSE0"/>
<feature type="compositionally biased region" description="Basic and acidic residues" evidence="2">
    <location>
        <begin position="606"/>
        <end position="615"/>
    </location>
</feature>
<dbReference type="VEuPathDB" id="FungiDB:SPPG_01226"/>